<evidence type="ECO:0000313" key="3">
    <source>
        <dbReference type="Proteomes" id="UP000177763"/>
    </source>
</evidence>
<protein>
    <recommendedName>
        <fullName evidence="1">Aminoglycoside phosphotransferase domain-containing protein</fullName>
    </recommendedName>
</protein>
<name>A0A1F4VHA7_UNCKA</name>
<dbReference type="InterPro" id="IPR002575">
    <property type="entry name" value="Aminoglycoside_PTrfase"/>
</dbReference>
<dbReference type="Proteomes" id="UP000177763">
    <property type="component" value="Unassembled WGS sequence"/>
</dbReference>
<comment type="caution">
    <text evidence="2">The sequence shown here is derived from an EMBL/GenBank/DDBJ whole genome shotgun (WGS) entry which is preliminary data.</text>
</comment>
<dbReference type="InterPro" id="IPR011009">
    <property type="entry name" value="Kinase-like_dom_sf"/>
</dbReference>
<dbReference type="Pfam" id="PF01636">
    <property type="entry name" value="APH"/>
    <property type="match status" value="1"/>
</dbReference>
<evidence type="ECO:0000313" key="2">
    <source>
        <dbReference type="EMBL" id="OGC56524.1"/>
    </source>
</evidence>
<dbReference type="STRING" id="1802630.A3H26_04230"/>
<dbReference type="EMBL" id="MEVN01000035">
    <property type="protein sequence ID" value="OGC56524.1"/>
    <property type="molecule type" value="Genomic_DNA"/>
</dbReference>
<feature type="domain" description="Aminoglycoside phosphotransferase" evidence="1">
    <location>
        <begin position="146"/>
        <end position="219"/>
    </location>
</feature>
<organism evidence="2 3">
    <name type="scientific">candidate division WWE3 bacterium RIFCSPLOWO2_12_FULL_36_10</name>
    <dbReference type="NCBI Taxonomy" id="1802630"/>
    <lineage>
        <taxon>Bacteria</taxon>
        <taxon>Katanobacteria</taxon>
    </lineage>
</organism>
<dbReference type="AlphaFoldDB" id="A0A1F4VHA7"/>
<gene>
    <name evidence="2" type="ORF">A3H26_04230</name>
</gene>
<evidence type="ECO:0000259" key="1">
    <source>
        <dbReference type="Pfam" id="PF01636"/>
    </source>
</evidence>
<dbReference type="Gene3D" id="3.90.1200.10">
    <property type="match status" value="1"/>
</dbReference>
<dbReference type="SUPFAM" id="SSF56112">
    <property type="entry name" value="Protein kinase-like (PK-like)"/>
    <property type="match status" value="1"/>
</dbReference>
<sequence length="318" mass="37289">MNNQFIKNSNTQEGIIASLHKKGWKFVKAREYQNTFIFKSPDEKRYLHFGDPLKIKQVIDIQKNLYKKGYPISPVLKTGNFGKFSYLLEPSLGNETYGDIFTRGIKGQMFQSFCNTVKTYFEAQAKNQLPPPMHFEVRKEVMAGNVIEENPDLDLTLIESALDKLQHRLETLPFTYSHGDFAARNILDDGVIDFEFYSIAPIGLDVFNVCAVENFWMFKKSSAEFCAKFCFEQYHQEYLIQVLGKVCSEHSLYRLLEYQNDFILFKAFWSMAYERQQAINSGDETKWRFRRAVLMHCIEKYLKDENINTFDFQSLNKI</sequence>
<reference evidence="2 3" key="1">
    <citation type="journal article" date="2016" name="Nat. Commun.">
        <title>Thousands of microbial genomes shed light on interconnected biogeochemical processes in an aquifer system.</title>
        <authorList>
            <person name="Anantharaman K."/>
            <person name="Brown C.T."/>
            <person name="Hug L.A."/>
            <person name="Sharon I."/>
            <person name="Castelle C.J."/>
            <person name="Probst A.J."/>
            <person name="Thomas B.C."/>
            <person name="Singh A."/>
            <person name="Wilkins M.J."/>
            <person name="Karaoz U."/>
            <person name="Brodie E.L."/>
            <person name="Williams K.H."/>
            <person name="Hubbard S.S."/>
            <person name="Banfield J.F."/>
        </authorList>
    </citation>
    <scope>NUCLEOTIDE SEQUENCE [LARGE SCALE GENOMIC DNA]</scope>
</reference>
<proteinExistence type="predicted"/>
<accession>A0A1F4VHA7</accession>